<gene>
    <name evidence="3" type="ORF">CTI12_AA453130</name>
</gene>
<accession>A0A2U1LST9</accession>
<evidence type="ECO:0000313" key="3">
    <source>
        <dbReference type="EMBL" id="PWA52058.1"/>
    </source>
</evidence>
<evidence type="ECO:0000256" key="2">
    <source>
        <dbReference type="SAM" id="MobiDB-lite"/>
    </source>
</evidence>
<feature type="region of interest" description="Disordered" evidence="2">
    <location>
        <begin position="1"/>
        <end position="20"/>
    </location>
</feature>
<keyword evidence="1" id="KW-0175">Coiled coil</keyword>
<feature type="coiled-coil region" evidence="1">
    <location>
        <begin position="53"/>
        <end position="87"/>
    </location>
</feature>
<dbReference type="AlphaFoldDB" id="A0A2U1LST9"/>
<feature type="compositionally biased region" description="Acidic residues" evidence="2">
    <location>
        <begin position="98"/>
        <end position="121"/>
    </location>
</feature>
<dbReference type="Proteomes" id="UP000245207">
    <property type="component" value="Unassembled WGS sequence"/>
</dbReference>
<keyword evidence="4" id="KW-1185">Reference proteome</keyword>
<feature type="region of interest" description="Disordered" evidence="2">
    <location>
        <begin position="95"/>
        <end position="185"/>
    </location>
</feature>
<evidence type="ECO:0000256" key="1">
    <source>
        <dbReference type="SAM" id="Coils"/>
    </source>
</evidence>
<name>A0A2U1LST9_ARTAN</name>
<comment type="caution">
    <text evidence="3">The sequence shown here is derived from an EMBL/GenBank/DDBJ whole genome shotgun (WGS) entry which is preliminary data.</text>
</comment>
<evidence type="ECO:0000313" key="4">
    <source>
        <dbReference type="Proteomes" id="UP000245207"/>
    </source>
</evidence>
<proteinExistence type="predicted"/>
<feature type="compositionally biased region" description="Polar residues" evidence="2">
    <location>
        <begin position="129"/>
        <end position="168"/>
    </location>
</feature>
<organism evidence="3 4">
    <name type="scientific">Artemisia annua</name>
    <name type="common">Sweet wormwood</name>
    <dbReference type="NCBI Taxonomy" id="35608"/>
    <lineage>
        <taxon>Eukaryota</taxon>
        <taxon>Viridiplantae</taxon>
        <taxon>Streptophyta</taxon>
        <taxon>Embryophyta</taxon>
        <taxon>Tracheophyta</taxon>
        <taxon>Spermatophyta</taxon>
        <taxon>Magnoliopsida</taxon>
        <taxon>eudicotyledons</taxon>
        <taxon>Gunneridae</taxon>
        <taxon>Pentapetalae</taxon>
        <taxon>asterids</taxon>
        <taxon>campanulids</taxon>
        <taxon>Asterales</taxon>
        <taxon>Asteraceae</taxon>
        <taxon>Asteroideae</taxon>
        <taxon>Anthemideae</taxon>
        <taxon>Artemisiinae</taxon>
        <taxon>Artemisia</taxon>
    </lineage>
</organism>
<sequence length="185" mass="20911">MEGKQAESNKDEHQEKVSESRIQNLEKKIYLLEKRMEPIEDVYFYTKYWVRASENFSQEGVSIEKRIEQLERKLKWLEKRMLGLEYTCYSKAMKDVPGEEEVSAEEDDPNEVIDVSSEEDELAPKRSRPSTSTVASTPKTSTARAPSTSKTVGQRNIAPSQAPSTSAPKTPMTGIIIGLRDPNAP</sequence>
<reference evidence="3 4" key="1">
    <citation type="journal article" date="2018" name="Mol. Plant">
        <title>The genome of Artemisia annua provides insight into the evolution of Asteraceae family and artemisinin biosynthesis.</title>
        <authorList>
            <person name="Shen Q."/>
            <person name="Zhang L."/>
            <person name="Liao Z."/>
            <person name="Wang S."/>
            <person name="Yan T."/>
            <person name="Shi P."/>
            <person name="Liu M."/>
            <person name="Fu X."/>
            <person name="Pan Q."/>
            <person name="Wang Y."/>
            <person name="Lv Z."/>
            <person name="Lu X."/>
            <person name="Zhang F."/>
            <person name="Jiang W."/>
            <person name="Ma Y."/>
            <person name="Chen M."/>
            <person name="Hao X."/>
            <person name="Li L."/>
            <person name="Tang Y."/>
            <person name="Lv G."/>
            <person name="Zhou Y."/>
            <person name="Sun X."/>
            <person name="Brodelius P.E."/>
            <person name="Rose J.K.C."/>
            <person name="Tang K."/>
        </authorList>
    </citation>
    <scope>NUCLEOTIDE SEQUENCE [LARGE SCALE GENOMIC DNA]</scope>
    <source>
        <strain evidence="4">cv. Huhao1</strain>
        <tissue evidence="3">Leaf</tissue>
    </source>
</reference>
<protein>
    <submittedName>
        <fullName evidence="3">Uncharacterized protein</fullName>
    </submittedName>
</protein>
<dbReference type="EMBL" id="PKPP01007926">
    <property type="protein sequence ID" value="PWA52058.1"/>
    <property type="molecule type" value="Genomic_DNA"/>
</dbReference>